<evidence type="ECO:0000313" key="1">
    <source>
        <dbReference type="EMBL" id="CBY88535.1"/>
    </source>
</evidence>
<evidence type="ECO:0000313" key="2">
    <source>
        <dbReference type="Proteomes" id="UP000008465"/>
    </source>
</evidence>
<dbReference type="EMBL" id="FR751545">
    <property type="protein sequence ID" value="CBY88535.1"/>
    <property type="molecule type" value="Genomic_DNA"/>
</dbReference>
<reference evidence="2" key="1">
    <citation type="journal article" date="2011" name="Appl. Environ. Microbiol.">
        <title>Bacteriophages LIMElight and LIMEzero of Pantoea agglomerans, belonging to the "phiKMV-like viruses".</title>
        <authorList>
            <person name="Adriaenssens E.M."/>
            <person name="Ceyssens P.J."/>
            <person name="Dunon V."/>
            <person name="Ackermann H.W."/>
            <person name="Van Vaerenbergh J."/>
            <person name="Maes M."/>
            <person name="De Proft M."/>
            <person name="Lavigne R."/>
        </authorList>
    </citation>
    <scope>NUCLEOTIDE SEQUENCE [LARGE SCALE GENOMIC DNA]</scope>
</reference>
<sequence length="77" mass="8297">MSKFIKVLAASGSVRDCTVGKLYHVEQEMDAGETYVFNGERRTAPVPGFVITDDVGDSVALRAAGDPDAHAWKLVTE</sequence>
<accession>F4N9Q7</accession>
<proteinExistence type="predicted"/>
<name>F4N9Q7_9CAUD</name>
<dbReference type="KEGG" id="vg:10894584"/>
<protein>
    <submittedName>
        <fullName evidence="1">Uncharacterized protein</fullName>
    </submittedName>
</protein>
<organism evidence="1 2">
    <name type="scientific">Pantoea phage LIMEzero</name>
    <dbReference type="NCBI Taxonomy" id="943335"/>
    <lineage>
        <taxon>Viruses</taxon>
        <taxon>Duplodnaviria</taxon>
        <taxon>Heunggongvirae</taxon>
        <taxon>Uroviricota</taxon>
        <taxon>Caudoviricetes</taxon>
        <taxon>Autographivirales</taxon>
        <taxon>Autoscriptoviridae</taxon>
        <taxon>Stentvirinae</taxon>
        <taxon>Waewaevirus</taxon>
        <taxon>Waewaevirus limezero</taxon>
    </lineage>
</organism>
<dbReference type="GeneID" id="10894584"/>
<dbReference type="Proteomes" id="UP000008465">
    <property type="component" value="Segment"/>
</dbReference>
<dbReference type="RefSeq" id="YP_004539077.1">
    <property type="nucleotide sequence ID" value="NC_015585.1"/>
</dbReference>
<keyword evidence="2" id="KW-1185">Reference proteome</keyword>